<dbReference type="AlphaFoldDB" id="A0A9P4WAK7"/>
<dbReference type="EMBL" id="SWKU01000006">
    <property type="protein sequence ID" value="KAF3005962.1"/>
    <property type="molecule type" value="Genomic_DNA"/>
</dbReference>
<feature type="transmembrane region" description="Helical" evidence="1">
    <location>
        <begin position="129"/>
        <end position="151"/>
    </location>
</feature>
<evidence type="ECO:0000313" key="2">
    <source>
        <dbReference type="EMBL" id="KAF3005962.1"/>
    </source>
</evidence>
<gene>
    <name evidence="2" type="ORF">E8E13_010253</name>
</gene>
<organism evidence="2 3">
    <name type="scientific">Curvularia kusanoi</name>
    <name type="common">Cochliobolus kusanoi</name>
    <dbReference type="NCBI Taxonomy" id="90978"/>
    <lineage>
        <taxon>Eukaryota</taxon>
        <taxon>Fungi</taxon>
        <taxon>Dikarya</taxon>
        <taxon>Ascomycota</taxon>
        <taxon>Pezizomycotina</taxon>
        <taxon>Dothideomycetes</taxon>
        <taxon>Pleosporomycetidae</taxon>
        <taxon>Pleosporales</taxon>
        <taxon>Pleosporineae</taxon>
        <taxon>Pleosporaceae</taxon>
        <taxon>Curvularia</taxon>
    </lineage>
</organism>
<keyword evidence="3" id="KW-1185">Reference proteome</keyword>
<name>A0A9P4WAK7_CURKU</name>
<proteinExistence type="predicted"/>
<keyword evidence="1" id="KW-0472">Membrane</keyword>
<reference evidence="2" key="1">
    <citation type="submission" date="2019-04" db="EMBL/GenBank/DDBJ databases">
        <title>Sequencing of skin fungus with MAO and IRED activity.</title>
        <authorList>
            <person name="Marsaioli A.J."/>
            <person name="Bonatto J.M.C."/>
            <person name="Reis Junior O."/>
        </authorList>
    </citation>
    <scope>NUCLEOTIDE SEQUENCE</scope>
    <source>
        <strain evidence="2">30M1</strain>
    </source>
</reference>
<keyword evidence="1" id="KW-1133">Transmembrane helix</keyword>
<sequence>MPDRHHDEQRPPSRRHAARDCHLAATFQRLVIQTPFAQDSSGTQQCHGTPDPEHSRYFNKQSVKVNCGLKEFEATQDHQECRMIAPNETTMEDVGFGQYADSAHIPQIVPTFPSTEQLVHHLLHPPAHAFLHGVLSLQWVVGALGFLHFILRESDERYILSPGSTVRTEGASLGMPLTYLEWLCGTVEHSSPTEQAMLFTQKYFQTLNDERERVSRR</sequence>
<evidence type="ECO:0000256" key="1">
    <source>
        <dbReference type="SAM" id="Phobius"/>
    </source>
</evidence>
<dbReference type="OrthoDB" id="3927820at2759"/>
<protein>
    <submittedName>
        <fullName evidence="2">Uncharacterized protein</fullName>
    </submittedName>
</protein>
<keyword evidence="1" id="KW-0812">Transmembrane</keyword>
<accession>A0A9P4WAK7</accession>
<comment type="caution">
    <text evidence="2">The sequence shown here is derived from an EMBL/GenBank/DDBJ whole genome shotgun (WGS) entry which is preliminary data.</text>
</comment>
<evidence type="ECO:0000313" key="3">
    <source>
        <dbReference type="Proteomes" id="UP000801428"/>
    </source>
</evidence>
<dbReference type="Proteomes" id="UP000801428">
    <property type="component" value="Unassembled WGS sequence"/>
</dbReference>